<dbReference type="PANTHER" id="PTHR38537">
    <property type="entry name" value="JITTERBUG, ISOFORM N"/>
    <property type="match status" value="1"/>
</dbReference>
<dbReference type="InterPro" id="IPR044801">
    <property type="entry name" value="Filamin"/>
</dbReference>
<name>A0A2P6NNI5_9EUKA</name>
<dbReference type="Gene3D" id="1.10.418.10">
    <property type="entry name" value="Calponin-like domain"/>
    <property type="match status" value="2"/>
</dbReference>
<evidence type="ECO:0000256" key="1">
    <source>
        <dbReference type="ARBA" id="ARBA00022737"/>
    </source>
</evidence>
<protein>
    <submittedName>
        <fullName evidence="6">Filamin-B-like</fullName>
    </submittedName>
</protein>
<evidence type="ECO:0000313" key="6">
    <source>
        <dbReference type="EMBL" id="PRP85521.1"/>
    </source>
</evidence>
<dbReference type="InterPro" id="IPR014756">
    <property type="entry name" value="Ig_E-set"/>
</dbReference>
<dbReference type="GO" id="GO:0051015">
    <property type="term" value="F:actin filament binding"/>
    <property type="evidence" value="ECO:0007669"/>
    <property type="project" value="InterPro"/>
</dbReference>
<feature type="region of interest" description="Disordered" evidence="4">
    <location>
        <begin position="760"/>
        <end position="785"/>
    </location>
</feature>
<feature type="region of interest" description="Disordered" evidence="4">
    <location>
        <begin position="995"/>
        <end position="1025"/>
    </location>
</feature>
<feature type="region of interest" description="Disordered" evidence="4">
    <location>
        <begin position="503"/>
        <end position="522"/>
    </location>
</feature>
<dbReference type="InterPro" id="IPR036872">
    <property type="entry name" value="CH_dom_sf"/>
</dbReference>
<dbReference type="InterPro" id="IPR001298">
    <property type="entry name" value="Filamin/ABP280_rpt"/>
</dbReference>
<evidence type="ECO:0000256" key="4">
    <source>
        <dbReference type="SAM" id="MobiDB-lite"/>
    </source>
</evidence>
<keyword evidence="1" id="KW-0677">Repeat</keyword>
<dbReference type="InterPro" id="IPR013783">
    <property type="entry name" value="Ig-like_fold"/>
</dbReference>
<dbReference type="InterPro" id="IPR017868">
    <property type="entry name" value="Filamin/ABP280_repeat-like"/>
</dbReference>
<gene>
    <name evidence="6" type="ORF">PROFUN_06753</name>
</gene>
<dbReference type="Pfam" id="PF00630">
    <property type="entry name" value="Filamin"/>
    <property type="match status" value="1"/>
</dbReference>
<organism evidence="6 7">
    <name type="scientific">Planoprotostelium fungivorum</name>
    <dbReference type="NCBI Taxonomy" id="1890364"/>
    <lineage>
        <taxon>Eukaryota</taxon>
        <taxon>Amoebozoa</taxon>
        <taxon>Evosea</taxon>
        <taxon>Variosea</taxon>
        <taxon>Cavosteliida</taxon>
        <taxon>Cavosteliaceae</taxon>
        <taxon>Planoprotostelium</taxon>
    </lineage>
</organism>
<dbReference type="Pfam" id="PF16561">
    <property type="entry name" value="AMPK1_CBM"/>
    <property type="match status" value="1"/>
</dbReference>
<dbReference type="Proteomes" id="UP000241769">
    <property type="component" value="Unassembled WGS sequence"/>
</dbReference>
<keyword evidence="7" id="KW-1185">Reference proteome</keyword>
<dbReference type="SMART" id="SM00557">
    <property type="entry name" value="IG_FLMN"/>
    <property type="match status" value="1"/>
</dbReference>
<feature type="repeat" description="Filamin" evidence="3">
    <location>
        <begin position="1172"/>
        <end position="1235"/>
    </location>
</feature>
<dbReference type="InterPro" id="IPR011990">
    <property type="entry name" value="TPR-like_helical_dom_sf"/>
</dbReference>
<dbReference type="SUPFAM" id="SSF47576">
    <property type="entry name" value="Calponin-homology domain, CH-domain"/>
    <property type="match status" value="1"/>
</dbReference>
<proteinExistence type="predicted"/>
<dbReference type="PROSITE" id="PS00019">
    <property type="entry name" value="ACTININ_1"/>
    <property type="match status" value="1"/>
</dbReference>
<feature type="region of interest" description="Disordered" evidence="4">
    <location>
        <begin position="464"/>
        <end position="496"/>
    </location>
</feature>
<dbReference type="Gene3D" id="1.25.40.10">
    <property type="entry name" value="Tetratricopeptide repeat domain"/>
    <property type="match status" value="2"/>
</dbReference>
<dbReference type="Pfam" id="PF00307">
    <property type="entry name" value="CH"/>
    <property type="match status" value="2"/>
</dbReference>
<dbReference type="CDD" id="cd02859">
    <property type="entry name" value="E_set_AMPKbeta_like_N"/>
    <property type="match status" value="1"/>
</dbReference>
<dbReference type="InterPro" id="IPR001715">
    <property type="entry name" value="CH_dom"/>
</dbReference>
<dbReference type="EMBL" id="MDYQ01000043">
    <property type="protein sequence ID" value="PRP85521.1"/>
    <property type="molecule type" value="Genomic_DNA"/>
</dbReference>
<evidence type="ECO:0000256" key="2">
    <source>
        <dbReference type="ARBA" id="ARBA00023203"/>
    </source>
</evidence>
<dbReference type="SMART" id="SM00033">
    <property type="entry name" value="CH"/>
    <property type="match status" value="2"/>
</dbReference>
<dbReference type="SUPFAM" id="SSF48452">
    <property type="entry name" value="TPR-like"/>
    <property type="match status" value="1"/>
</dbReference>
<dbReference type="SUPFAM" id="SSF81296">
    <property type="entry name" value="E set domains"/>
    <property type="match status" value="3"/>
</dbReference>
<feature type="compositionally biased region" description="Basic and acidic residues" evidence="4">
    <location>
        <begin position="1073"/>
        <end position="1138"/>
    </location>
</feature>
<dbReference type="InterPro" id="IPR032640">
    <property type="entry name" value="AMPK1_CBM"/>
</dbReference>
<dbReference type="InterPro" id="IPR019734">
    <property type="entry name" value="TPR_rpt"/>
</dbReference>
<dbReference type="GO" id="GO:0030036">
    <property type="term" value="P:actin cytoskeleton organization"/>
    <property type="evidence" value="ECO:0007669"/>
    <property type="project" value="InterPro"/>
</dbReference>
<reference evidence="6 7" key="1">
    <citation type="journal article" date="2018" name="Genome Biol. Evol.">
        <title>Multiple Roots of Fruiting Body Formation in Amoebozoa.</title>
        <authorList>
            <person name="Hillmann F."/>
            <person name="Forbes G."/>
            <person name="Novohradska S."/>
            <person name="Ferling I."/>
            <person name="Riege K."/>
            <person name="Groth M."/>
            <person name="Westermann M."/>
            <person name="Marz M."/>
            <person name="Spaller T."/>
            <person name="Winckler T."/>
            <person name="Schaap P."/>
            <person name="Glockner G."/>
        </authorList>
    </citation>
    <scope>NUCLEOTIDE SEQUENCE [LARGE SCALE GENOMIC DNA]</scope>
    <source>
        <strain evidence="6 7">Jena</strain>
    </source>
</reference>
<comment type="caution">
    <text evidence="6">The sequence shown here is derived from an EMBL/GenBank/DDBJ whole genome shotgun (WGS) entry which is preliminary data.</text>
</comment>
<dbReference type="Gene3D" id="2.60.40.10">
    <property type="entry name" value="Immunoglobulins"/>
    <property type="match status" value="3"/>
</dbReference>
<dbReference type="InterPro" id="IPR001589">
    <property type="entry name" value="Actinin_actin-bd_CS"/>
</dbReference>
<accession>A0A2P6NNI5</accession>
<evidence type="ECO:0000313" key="7">
    <source>
        <dbReference type="Proteomes" id="UP000241769"/>
    </source>
</evidence>
<feature type="compositionally biased region" description="Basic and acidic residues" evidence="4">
    <location>
        <begin position="659"/>
        <end position="669"/>
    </location>
</feature>
<dbReference type="PROSITE" id="PS50021">
    <property type="entry name" value="CH"/>
    <property type="match status" value="2"/>
</dbReference>
<keyword evidence="2" id="KW-0009">Actin-binding</keyword>
<sequence>MTEDEAYLWELSQYQQHFNNGHKEDALHSLTLRIMREMDGEDRQYMAIFCRSQMLYQLGRYRESIDDVDRVLTRWPSMPEAHEMRARSYERSDLLERALQDWNNSINFRRGQISSLPPSEETERLNGLLCEALCERAALNSKLGDHEKVLRDVNLVLQMGRNGSSVNGKALKLRSEAYNQLGRSEDAVSDLSDVFASLKPLRASVTKEDDLLAVCFRRRRLLVCSLFIRLSNGSMTEANWVRIQSNTFRNWSNIRLKNRNLEIKDLRTDLRDGVLLINLAEVLTQETMPKHTAKPKMRSQYLDNMNICLTFFRKHDLKLVNIDIVDGNHKIILGLLWTIILKYQIASSPAEGESKGARKDLLEWCQKTGDSTIGNFGADWHSGKAILSIIEGMSPGHLPPNHEQMTPLERAQWASSFAEKELHIPPILSPEDFIDDNVDEQSVMTYLALFKAYDPNVIAAEKAKEEERERNAREEAARKEKEAAEKSAREEEERLAAERAAKLEADKAASGTSAPRSEVEVAAGSIDIQARDHSGNRITHGNDPFEVYFTRTVSVSETHTESHTFEQDTLSHTFYWTQPGDNARVGGAYNNWQLVPMERDSTGRWTLTVHGLKPRTLYRFKYNIDGEWKVDPEQPVDETELVDGRPVKNNAIGLGNAPEGHRTETVETTEKKPLTTQVKVKDHGDGTYSAQYEENVEEPIISVKLHGEEVGGGPFKPRDDLPHHTTSSAHVTDNTVHVQARTPRGNPANTDGHRFTAQVAQSGKSEEIPLTPRENGNLEGNFAIPDPSRESEVRILLAGKPIHTHHVPAQKPQADPGSSTFVVDHNSVTVHSLSRDGRPAESHGNFTAKVTQAGRETSVPLNHDGDAVYRGHLQLDPSEDAQVQVYHADQLVRTHNLNASQPKATDGSISAEANHSGVSVQAKTKDGKPAVHSEEHLTAVLENNGEETRIPLRSTGGGNYHGNYNVPEVEDFSVKILHEGRPVKQIDVEATKVEASQDHTDTSVDGGKVNVHAKGKKGRPAPESNFSAEFVQGEKVHPITLKHEGEGKFGGEFEGDDTKDGKVNIYHDGKLFKSHDVAATRQPEPVREPEPAKQPEPEAVRQPEPEPAKQPETEPAKQPEPETVRQIEPEPVKEEPKKAHPTQSQVFVEENNSIRVVARDAQGSGVMEQQTFTARCRSNDGTHTDVPLTFNQDGTYAGNFVPFAEGATVVEILLNDDVIKSHTITPPPAPTPVLVPDIVVAPAVIVPEISVTETKTESTSSYKADSKVNSQNSFSVRPALPRTSSFAASSYGDQYSKYQVDNVKQRLPFTLYVYYPEGKIESFTVAGGKAGELDSPVVWTSETSSLIAPKLQRMVPTTTNQILLYNHKTGLTSSLPVVPGRRQIAPQTHTVKETAYRRWKHIVPIDVDGSPHVIYHDKDGETQLRRLNKTDFEVVAKSRWSDGYERIVPVEIEGRSALLLYDNHRRKADIGYVDKDCKLQVINTINNVDKKWKHIVALTPGYVLFHQKKTGQGSIFKIDADTLVEVHQIKGEKRTFTQCEFIAQNRQVVLFDAKTGTAQFYDWSIDEKKLTPAFSVSGWKGAKYVAVGY</sequence>
<feature type="domain" description="Calponin-homology (CH)" evidence="5">
    <location>
        <begin position="242"/>
        <end position="344"/>
    </location>
</feature>
<evidence type="ECO:0000259" key="5">
    <source>
        <dbReference type="PROSITE" id="PS50021"/>
    </source>
</evidence>
<evidence type="ECO:0000256" key="3">
    <source>
        <dbReference type="PROSITE-ProRule" id="PRU00087"/>
    </source>
</evidence>
<dbReference type="OrthoDB" id="18740at2759"/>
<feature type="domain" description="Calponin-homology (CH)" evidence="5">
    <location>
        <begin position="355"/>
        <end position="455"/>
    </location>
</feature>
<dbReference type="PROSITE" id="PS50194">
    <property type="entry name" value="FILAMIN_REPEAT"/>
    <property type="match status" value="1"/>
</dbReference>
<dbReference type="PANTHER" id="PTHR38537:SF8">
    <property type="entry name" value="FILAMIN-A"/>
    <property type="match status" value="1"/>
</dbReference>
<feature type="region of interest" description="Disordered" evidence="4">
    <location>
        <begin position="647"/>
        <end position="669"/>
    </location>
</feature>
<dbReference type="STRING" id="1890364.A0A2P6NNI5"/>
<dbReference type="InParanoid" id="A0A2P6NNI5"/>
<feature type="region of interest" description="Disordered" evidence="4">
    <location>
        <begin position="1073"/>
        <end position="1144"/>
    </location>
</feature>
<dbReference type="SMART" id="SM00028">
    <property type="entry name" value="TPR"/>
    <property type="match status" value="3"/>
</dbReference>